<dbReference type="RefSeq" id="WP_147925571.1">
    <property type="nucleotide sequence ID" value="NZ_VKAC01000003.1"/>
</dbReference>
<keyword evidence="3" id="KW-1185">Reference proteome</keyword>
<sequence length="537" mass="56335">MAGGALVVHGLPGPFHAVVDEAGDLLDACDFRACAARCEAALPWVEALGDRSTAGYLRYVGALALVELVELDRAGELLEELLGAPAGQDPLWRAKALALAAEIAFTRGRPARGVEHLAEALGLLESTGSRHVNRLSATMASGLALQAAGVHPEAEVLLRRVLADVPGTPGVSELNVLPELVLLVAERAAGAQLRGEPAEADHQWGRVLELSLRWRRRGVLEGEASQVLRSSAAEALAWQRLGDHAAASAAGAAVGSGLLGAARSGALLGRVEGVMARLHLAGEAHHRGHAAAARTHLDEALAETRRTEPGVWAYTVLAALAELDAEERRSLHGEDARPDRWKELAQALLVRTAASSRAIASELEARRRAARAADAHDAAALAVLTDPLTGVTNRRGLDEALRAAARDGTEVAACFVDVDRFKAVNDGFSHEVGDEVLRRVATLLVDVTRGHDLVARYGGDEFVVLSGHPRDLAALGQRVVDEVAALPWAQVAPGLRVSVSVGVTGPLAAHAVLASADAAMLDAKRRGRARAVVRRAS</sequence>
<dbReference type="SUPFAM" id="SSF55073">
    <property type="entry name" value="Nucleotide cyclase"/>
    <property type="match status" value="1"/>
</dbReference>
<dbReference type="InterPro" id="IPR050469">
    <property type="entry name" value="Diguanylate_Cyclase"/>
</dbReference>
<evidence type="ECO:0000313" key="2">
    <source>
        <dbReference type="EMBL" id="TXR57151.1"/>
    </source>
</evidence>
<dbReference type="GO" id="GO:1902201">
    <property type="term" value="P:negative regulation of bacterial-type flagellum-dependent cell motility"/>
    <property type="evidence" value="ECO:0007669"/>
    <property type="project" value="TreeGrafter"/>
</dbReference>
<dbReference type="GO" id="GO:0005886">
    <property type="term" value="C:plasma membrane"/>
    <property type="evidence" value="ECO:0007669"/>
    <property type="project" value="TreeGrafter"/>
</dbReference>
<dbReference type="CDD" id="cd01949">
    <property type="entry name" value="GGDEF"/>
    <property type="match status" value="1"/>
</dbReference>
<dbReference type="PANTHER" id="PTHR45138">
    <property type="entry name" value="REGULATORY COMPONENTS OF SENSORY TRANSDUCTION SYSTEM"/>
    <property type="match status" value="1"/>
</dbReference>
<dbReference type="Pfam" id="PF00990">
    <property type="entry name" value="GGDEF"/>
    <property type="match status" value="1"/>
</dbReference>
<dbReference type="InterPro" id="IPR043128">
    <property type="entry name" value="Rev_trsase/Diguanyl_cyclase"/>
</dbReference>
<dbReference type="PROSITE" id="PS50887">
    <property type="entry name" value="GGDEF"/>
    <property type="match status" value="1"/>
</dbReference>
<dbReference type="SMART" id="SM00267">
    <property type="entry name" value="GGDEF"/>
    <property type="match status" value="1"/>
</dbReference>
<dbReference type="Proteomes" id="UP000321234">
    <property type="component" value="Unassembled WGS sequence"/>
</dbReference>
<organism evidence="2 3">
    <name type="scientific">Quadrisphaera setariae</name>
    <dbReference type="NCBI Taxonomy" id="2593304"/>
    <lineage>
        <taxon>Bacteria</taxon>
        <taxon>Bacillati</taxon>
        <taxon>Actinomycetota</taxon>
        <taxon>Actinomycetes</taxon>
        <taxon>Kineosporiales</taxon>
        <taxon>Kineosporiaceae</taxon>
        <taxon>Quadrisphaera</taxon>
    </lineage>
</organism>
<dbReference type="InterPro" id="IPR000160">
    <property type="entry name" value="GGDEF_dom"/>
</dbReference>
<comment type="caution">
    <text evidence="2">The sequence shown here is derived from an EMBL/GenBank/DDBJ whole genome shotgun (WGS) entry which is preliminary data.</text>
</comment>
<dbReference type="NCBIfam" id="TIGR00254">
    <property type="entry name" value="GGDEF"/>
    <property type="match status" value="1"/>
</dbReference>
<gene>
    <name evidence="2" type="ORF">FMM08_06740</name>
</gene>
<dbReference type="OrthoDB" id="23692at2"/>
<evidence type="ECO:0000259" key="1">
    <source>
        <dbReference type="PROSITE" id="PS50887"/>
    </source>
</evidence>
<dbReference type="GO" id="GO:0052621">
    <property type="term" value="F:diguanylate cyclase activity"/>
    <property type="evidence" value="ECO:0007669"/>
    <property type="project" value="TreeGrafter"/>
</dbReference>
<reference evidence="2 3" key="1">
    <citation type="submission" date="2019-07" db="EMBL/GenBank/DDBJ databases">
        <title>Quadrisphaera sp. strain DD2A genome sequencing and assembly.</title>
        <authorList>
            <person name="Kim I."/>
        </authorList>
    </citation>
    <scope>NUCLEOTIDE SEQUENCE [LARGE SCALE GENOMIC DNA]</scope>
    <source>
        <strain evidence="2 3">DD2A</strain>
    </source>
</reference>
<feature type="domain" description="GGDEF" evidence="1">
    <location>
        <begin position="409"/>
        <end position="536"/>
    </location>
</feature>
<dbReference type="PANTHER" id="PTHR45138:SF9">
    <property type="entry name" value="DIGUANYLATE CYCLASE DGCM-RELATED"/>
    <property type="match status" value="1"/>
</dbReference>
<protein>
    <submittedName>
        <fullName evidence="2">GGDEF domain-containing protein</fullName>
    </submittedName>
</protein>
<dbReference type="GO" id="GO:0043709">
    <property type="term" value="P:cell adhesion involved in single-species biofilm formation"/>
    <property type="evidence" value="ECO:0007669"/>
    <property type="project" value="TreeGrafter"/>
</dbReference>
<dbReference type="AlphaFoldDB" id="A0A5C8ZJ63"/>
<dbReference type="EMBL" id="VKAC01000003">
    <property type="protein sequence ID" value="TXR57151.1"/>
    <property type="molecule type" value="Genomic_DNA"/>
</dbReference>
<proteinExistence type="predicted"/>
<name>A0A5C8ZJ63_9ACTN</name>
<accession>A0A5C8ZJ63</accession>
<evidence type="ECO:0000313" key="3">
    <source>
        <dbReference type="Proteomes" id="UP000321234"/>
    </source>
</evidence>
<dbReference type="InterPro" id="IPR029787">
    <property type="entry name" value="Nucleotide_cyclase"/>
</dbReference>
<dbReference type="Gene3D" id="3.30.70.270">
    <property type="match status" value="1"/>
</dbReference>